<sequence length="111" mass="12348">MAVMTSRSLSPSNDTSLERSTRKCSDTQAPPSGRAFRLWGKYGGRLEKEPREEQTNNIHSVQKKSSSGKLQHSRASGSFTMKTNKDPMTETILNLTLEIIYLLTGEVRDSG</sequence>
<protein>
    <submittedName>
        <fullName evidence="2">Uncharacterized protein</fullName>
    </submittedName>
</protein>
<accession>A0AAD1TRE2</accession>
<comment type="caution">
    <text evidence="2">The sequence shown here is derived from an EMBL/GenBank/DDBJ whole genome shotgun (WGS) entry which is preliminary data.</text>
</comment>
<evidence type="ECO:0000313" key="3">
    <source>
        <dbReference type="Proteomes" id="UP001295444"/>
    </source>
</evidence>
<dbReference type="EMBL" id="CAKOES020001159">
    <property type="protein sequence ID" value="CAH2330755.1"/>
    <property type="molecule type" value="Genomic_DNA"/>
</dbReference>
<reference evidence="2" key="1">
    <citation type="submission" date="2022-03" db="EMBL/GenBank/DDBJ databases">
        <authorList>
            <person name="Alioto T."/>
            <person name="Alioto T."/>
            <person name="Gomez Garrido J."/>
        </authorList>
    </citation>
    <scope>NUCLEOTIDE SEQUENCE</scope>
</reference>
<feature type="region of interest" description="Disordered" evidence="1">
    <location>
        <begin position="1"/>
        <end position="84"/>
    </location>
</feature>
<feature type="compositionally biased region" description="Polar residues" evidence="1">
    <location>
        <begin position="1"/>
        <end position="15"/>
    </location>
</feature>
<evidence type="ECO:0000256" key="1">
    <source>
        <dbReference type="SAM" id="MobiDB-lite"/>
    </source>
</evidence>
<feature type="compositionally biased region" description="Basic and acidic residues" evidence="1">
    <location>
        <begin position="16"/>
        <end position="25"/>
    </location>
</feature>
<name>A0AAD1TRE2_PELCU</name>
<feature type="compositionally biased region" description="Polar residues" evidence="1">
    <location>
        <begin position="55"/>
        <end position="82"/>
    </location>
</feature>
<dbReference type="AlphaFoldDB" id="A0AAD1TRE2"/>
<feature type="compositionally biased region" description="Basic and acidic residues" evidence="1">
    <location>
        <begin position="44"/>
        <end position="54"/>
    </location>
</feature>
<gene>
    <name evidence="2" type="ORF">PECUL_23A031548</name>
</gene>
<evidence type="ECO:0000313" key="2">
    <source>
        <dbReference type="EMBL" id="CAH2330755.1"/>
    </source>
</evidence>
<keyword evidence="3" id="KW-1185">Reference proteome</keyword>
<proteinExistence type="predicted"/>
<dbReference type="EMBL" id="CAKOES020001159">
    <property type="protein sequence ID" value="CAH2330754.1"/>
    <property type="molecule type" value="Genomic_DNA"/>
</dbReference>
<dbReference type="Proteomes" id="UP001295444">
    <property type="component" value="Unassembled WGS sequence"/>
</dbReference>
<organism evidence="2 3">
    <name type="scientific">Pelobates cultripes</name>
    <name type="common">Western spadefoot toad</name>
    <dbReference type="NCBI Taxonomy" id="61616"/>
    <lineage>
        <taxon>Eukaryota</taxon>
        <taxon>Metazoa</taxon>
        <taxon>Chordata</taxon>
        <taxon>Craniata</taxon>
        <taxon>Vertebrata</taxon>
        <taxon>Euteleostomi</taxon>
        <taxon>Amphibia</taxon>
        <taxon>Batrachia</taxon>
        <taxon>Anura</taxon>
        <taxon>Pelobatoidea</taxon>
        <taxon>Pelobatidae</taxon>
        <taxon>Pelobates</taxon>
    </lineage>
</organism>